<evidence type="ECO:0000256" key="6">
    <source>
        <dbReference type="ARBA" id="ARBA00023136"/>
    </source>
</evidence>
<comment type="subcellular location">
    <subcellularLocation>
        <location evidence="1">Cell membrane</location>
        <topology evidence="1">Multi-pass membrane protein</topology>
    </subcellularLocation>
</comment>
<evidence type="ECO:0000259" key="10">
    <source>
        <dbReference type="PROSITE" id="PS50929"/>
    </source>
</evidence>
<sequence>MAAAPAPPVQTPTGGGTRERFRVLLALVRPHRGTLGLGLLLGLAATGLGLATPMVTKWVLDTLGTGQSLARPVAWLLVLCVVGAAIGYVQAVVMGALAERIVLDARESLVRRYLRATVQAITGRPAGELVTRVTSDTVLLREATSSSLVGLVNGVVALVGTLVLMGVLDRVLLGTTVAAIVVVGVCMALLLPGIGAAEKASQEALGRLGGTLEGSLRAVRTVKSSRAEARQGAAVLAAARDARDHAVRAVRTSALAWTVSGGGIQLAIIVVLGFGAWRVGQGDLAVSSLVAFLLYAFNIVGPISELTQSLTQLQSGVAAAARINEVATMDVEPDASDVPTRAAARVDDPARSGEGPGDAADDATPVVELRDVTARYGPGLPPAVDGLSLRVPRRGHTALVGPSGAGKTTVFSLLLRFLEPTAGQLLLDGRPYAAWSHADVRARFAYVEQETPVVPGTIRDNLLFSNPDATDAELARALAAVRLDGAFDALPDGLDTRLSETSVSGGQRQRIALARALLCRPQVMLLDEATAQVDGLTEAAVHDAIRALATTGAVVTVAHRLSTVVDADTIVVLEHGRVRASGTHAQLLASDALYRELVEALRIADAPADALEGAVDAPDGAAGGTPVDATVETAAGPA</sequence>
<evidence type="ECO:0000256" key="1">
    <source>
        <dbReference type="ARBA" id="ARBA00004651"/>
    </source>
</evidence>
<dbReference type="InterPro" id="IPR027417">
    <property type="entry name" value="P-loop_NTPase"/>
</dbReference>
<feature type="compositionally biased region" description="Low complexity" evidence="7">
    <location>
        <begin position="615"/>
        <end position="631"/>
    </location>
</feature>
<dbReference type="InterPro" id="IPR039421">
    <property type="entry name" value="Type_1_exporter"/>
</dbReference>
<evidence type="ECO:0000256" key="4">
    <source>
        <dbReference type="ARBA" id="ARBA00022840"/>
    </source>
</evidence>
<dbReference type="Gene3D" id="1.20.1560.10">
    <property type="entry name" value="ABC transporter type 1, transmembrane domain"/>
    <property type="match status" value="1"/>
</dbReference>
<feature type="region of interest" description="Disordered" evidence="7">
    <location>
        <begin position="615"/>
        <end position="638"/>
    </location>
</feature>
<evidence type="ECO:0000313" key="12">
    <source>
        <dbReference type="Proteomes" id="UP001240250"/>
    </source>
</evidence>
<evidence type="ECO:0000256" key="3">
    <source>
        <dbReference type="ARBA" id="ARBA00022741"/>
    </source>
</evidence>
<feature type="transmembrane region" description="Helical" evidence="8">
    <location>
        <begin position="148"/>
        <end position="165"/>
    </location>
</feature>
<dbReference type="InterPro" id="IPR036640">
    <property type="entry name" value="ABC1_TM_sf"/>
</dbReference>
<feature type="transmembrane region" description="Helical" evidence="8">
    <location>
        <begin position="171"/>
        <end position="191"/>
    </location>
</feature>
<feature type="transmembrane region" description="Helical" evidence="8">
    <location>
        <begin position="254"/>
        <end position="278"/>
    </location>
</feature>
<evidence type="ECO:0000256" key="5">
    <source>
        <dbReference type="ARBA" id="ARBA00022989"/>
    </source>
</evidence>
<reference evidence="11 12" key="1">
    <citation type="submission" date="2023-07" db="EMBL/GenBank/DDBJ databases">
        <title>Sequencing the genomes of 1000 actinobacteria strains.</title>
        <authorList>
            <person name="Klenk H.-P."/>
        </authorList>
    </citation>
    <scope>NUCLEOTIDE SEQUENCE [LARGE SCALE GENOMIC DNA]</scope>
    <source>
        <strain evidence="11 12">DSM 14785</strain>
    </source>
</reference>
<dbReference type="PROSITE" id="PS50893">
    <property type="entry name" value="ABC_TRANSPORTER_2"/>
    <property type="match status" value="1"/>
</dbReference>
<evidence type="ECO:0000259" key="9">
    <source>
        <dbReference type="PROSITE" id="PS50893"/>
    </source>
</evidence>
<keyword evidence="12" id="KW-1185">Reference proteome</keyword>
<keyword evidence="6 8" id="KW-0472">Membrane</keyword>
<keyword evidence="3" id="KW-0547">Nucleotide-binding</keyword>
<evidence type="ECO:0000256" key="7">
    <source>
        <dbReference type="SAM" id="MobiDB-lite"/>
    </source>
</evidence>
<dbReference type="PROSITE" id="PS00211">
    <property type="entry name" value="ABC_TRANSPORTER_1"/>
    <property type="match status" value="1"/>
</dbReference>
<keyword evidence="2 8" id="KW-0812">Transmembrane</keyword>
<dbReference type="Pfam" id="PF00005">
    <property type="entry name" value="ABC_tran"/>
    <property type="match status" value="1"/>
</dbReference>
<dbReference type="CDD" id="cd18551">
    <property type="entry name" value="ABC_6TM_LmrA_like"/>
    <property type="match status" value="1"/>
</dbReference>
<keyword evidence="5 8" id="KW-1133">Transmembrane helix</keyword>
<dbReference type="SMART" id="SM00382">
    <property type="entry name" value="AAA"/>
    <property type="match status" value="1"/>
</dbReference>
<dbReference type="EMBL" id="JAUSVM010000001">
    <property type="protein sequence ID" value="MDQ0426056.1"/>
    <property type="molecule type" value="Genomic_DNA"/>
</dbReference>
<dbReference type="InterPro" id="IPR003439">
    <property type="entry name" value="ABC_transporter-like_ATP-bd"/>
</dbReference>
<keyword evidence="4 11" id="KW-0067">ATP-binding</keyword>
<accession>A0ABU0GL28</accession>
<dbReference type="PANTHER" id="PTHR43394">
    <property type="entry name" value="ATP-DEPENDENT PERMEASE MDL1, MITOCHONDRIAL"/>
    <property type="match status" value="1"/>
</dbReference>
<dbReference type="InterPro" id="IPR017871">
    <property type="entry name" value="ABC_transporter-like_CS"/>
</dbReference>
<protein>
    <submittedName>
        <fullName evidence="11">ATP-binding cassette subfamily B protein</fullName>
    </submittedName>
</protein>
<dbReference type="GO" id="GO:0005524">
    <property type="term" value="F:ATP binding"/>
    <property type="evidence" value="ECO:0007669"/>
    <property type="project" value="UniProtKB-KW"/>
</dbReference>
<evidence type="ECO:0000313" key="11">
    <source>
        <dbReference type="EMBL" id="MDQ0426056.1"/>
    </source>
</evidence>
<dbReference type="Proteomes" id="UP001240250">
    <property type="component" value="Unassembled WGS sequence"/>
</dbReference>
<name>A0ABU0GL28_9CELL</name>
<gene>
    <name evidence="11" type="ORF">JO380_002437</name>
</gene>
<dbReference type="Pfam" id="PF00664">
    <property type="entry name" value="ABC_membrane"/>
    <property type="match status" value="1"/>
</dbReference>
<dbReference type="PANTHER" id="PTHR43394:SF1">
    <property type="entry name" value="ATP-BINDING CASSETTE SUB-FAMILY B MEMBER 10, MITOCHONDRIAL"/>
    <property type="match status" value="1"/>
</dbReference>
<feature type="region of interest" description="Disordered" evidence="7">
    <location>
        <begin position="332"/>
        <end position="362"/>
    </location>
</feature>
<evidence type="ECO:0000256" key="8">
    <source>
        <dbReference type="SAM" id="Phobius"/>
    </source>
</evidence>
<dbReference type="Gene3D" id="3.40.50.300">
    <property type="entry name" value="P-loop containing nucleotide triphosphate hydrolases"/>
    <property type="match status" value="1"/>
</dbReference>
<dbReference type="InterPro" id="IPR003593">
    <property type="entry name" value="AAA+_ATPase"/>
</dbReference>
<dbReference type="InterPro" id="IPR011527">
    <property type="entry name" value="ABC1_TM_dom"/>
</dbReference>
<dbReference type="SUPFAM" id="SSF52540">
    <property type="entry name" value="P-loop containing nucleoside triphosphate hydrolases"/>
    <property type="match status" value="1"/>
</dbReference>
<dbReference type="PROSITE" id="PS50929">
    <property type="entry name" value="ABC_TM1F"/>
    <property type="match status" value="1"/>
</dbReference>
<feature type="domain" description="ABC transmembrane type-1" evidence="10">
    <location>
        <begin position="37"/>
        <end position="315"/>
    </location>
</feature>
<dbReference type="RefSeq" id="WP_082740298.1">
    <property type="nucleotide sequence ID" value="NZ_JAUSVM010000001.1"/>
</dbReference>
<proteinExistence type="predicted"/>
<feature type="transmembrane region" description="Helical" evidence="8">
    <location>
        <begin position="35"/>
        <end position="55"/>
    </location>
</feature>
<evidence type="ECO:0000256" key="2">
    <source>
        <dbReference type="ARBA" id="ARBA00022692"/>
    </source>
</evidence>
<comment type="caution">
    <text evidence="11">The sequence shown here is derived from an EMBL/GenBank/DDBJ whole genome shotgun (WGS) entry which is preliminary data.</text>
</comment>
<feature type="domain" description="ABC transporter" evidence="9">
    <location>
        <begin position="367"/>
        <end position="600"/>
    </location>
</feature>
<feature type="transmembrane region" description="Helical" evidence="8">
    <location>
        <begin position="75"/>
        <end position="98"/>
    </location>
</feature>
<dbReference type="SUPFAM" id="SSF90123">
    <property type="entry name" value="ABC transporter transmembrane region"/>
    <property type="match status" value="1"/>
</dbReference>
<organism evidence="11 12">
    <name type="scientific">Cellulomonas iranensis</name>
    <dbReference type="NCBI Taxonomy" id="76862"/>
    <lineage>
        <taxon>Bacteria</taxon>
        <taxon>Bacillati</taxon>
        <taxon>Actinomycetota</taxon>
        <taxon>Actinomycetes</taxon>
        <taxon>Micrococcales</taxon>
        <taxon>Cellulomonadaceae</taxon>
        <taxon>Cellulomonas</taxon>
    </lineage>
</organism>